<dbReference type="InterPro" id="IPR014729">
    <property type="entry name" value="Rossmann-like_a/b/a_fold"/>
</dbReference>
<evidence type="ECO:0000256" key="8">
    <source>
        <dbReference type="ARBA" id="ARBA00049929"/>
    </source>
</evidence>
<dbReference type="AlphaFoldDB" id="A0A7W5JRT4"/>
<comment type="catalytic activity">
    <reaction evidence="8">
        <text>tRNA(Trp) + L-tryptophan + ATP = L-tryptophyl-tRNA(Trp) + AMP + diphosphate + H(+)</text>
        <dbReference type="Rhea" id="RHEA:24080"/>
        <dbReference type="Rhea" id="RHEA-COMP:9671"/>
        <dbReference type="Rhea" id="RHEA-COMP:9705"/>
        <dbReference type="ChEBI" id="CHEBI:15378"/>
        <dbReference type="ChEBI" id="CHEBI:30616"/>
        <dbReference type="ChEBI" id="CHEBI:33019"/>
        <dbReference type="ChEBI" id="CHEBI:57912"/>
        <dbReference type="ChEBI" id="CHEBI:78442"/>
        <dbReference type="ChEBI" id="CHEBI:78535"/>
        <dbReference type="ChEBI" id="CHEBI:456215"/>
        <dbReference type="EC" id="6.1.1.2"/>
    </reaction>
</comment>
<dbReference type="EC" id="6.1.1.2" evidence="2 9"/>
<proteinExistence type="inferred from homology"/>
<feature type="compositionally biased region" description="Polar residues" evidence="11">
    <location>
        <begin position="1"/>
        <end position="24"/>
    </location>
</feature>
<protein>
    <recommendedName>
        <fullName evidence="2 9">Tryptophan--tRNA ligase</fullName>
        <ecNumber evidence="2 9">6.1.1.2</ecNumber>
    </recommendedName>
</protein>
<dbReference type="PROSITE" id="PS00178">
    <property type="entry name" value="AA_TRNA_LIGASE_I"/>
    <property type="match status" value="1"/>
</dbReference>
<dbReference type="Gene3D" id="1.10.240.10">
    <property type="entry name" value="Tyrosyl-Transfer RNA Synthetase"/>
    <property type="match status" value="1"/>
</dbReference>
<evidence type="ECO:0000313" key="13">
    <source>
        <dbReference type="Proteomes" id="UP000565572"/>
    </source>
</evidence>
<dbReference type="InterPro" id="IPR050203">
    <property type="entry name" value="Trp-tRNA_synthetase"/>
</dbReference>
<dbReference type="Pfam" id="PF00579">
    <property type="entry name" value="tRNA-synt_1b"/>
    <property type="match status" value="1"/>
</dbReference>
<organism evidence="12 13">
    <name type="scientific">Microlunatus antarcticus</name>
    <dbReference type="NCBI Taxonomy" id="53388"/>
    <lineage>
        <taxon>Bacteria</taxon>
        <taxon>Bacillati</taxon>
        <taxon>Actinomycetota</taxon>
        <taxon>Actinomycetes</taxon>
        <taxon>Propionibacteriales</taxon>
        <taxon>Propionibacteriaceae</taxon>
        <taxon>Microlunatus</taxon>
    </lineage>
</organism>
<evidence type="ECO:0000256" key="7">
    <source>
        <dbReference type="ARBA" id="ARBA00023146"/>
    </source>
</evidence>
<comment type="caution">
    <text evidence="12">The sequence shown here is derived from an EMBL/GenBank/DDBJ whole genome shotgun (WGS) entry which is preliminary data.</text>
</comment>
<keyword evidence="6 10" id="KW-0648">Protein biosynthesis</keyword>
<feature type="region of interest" description="Disordered" evidence="11">
    <location>
        <begin position="1"/>
        <end position="27"/>
    </location>
</feature>
<dbReference type="PRINTS" id="PR01039">
    <property type="entry name" value="TRNASYNTHTRP"/>
</dbReference>
<dbReference type="Proteomes" id="UP000565572">
    <property type="component" value="Unassembled WGS sequence"/>
</dbReference>
<evidence type="ECO:0000256" key="4">
    <source>
        <dbReference type="ARBA" id="ARBA00022741"/>
    </source>
</evidence>
<dbReference type="GO" id="GO:0004830">
    <property type="term" value="F:tryptophan-tRNA ligase activity"/>
    <property type="evidence" value="ECO:0007669"/>
    <property type="project" value="UniProtKB-UniRule"/>
</dbReference>
<evidence type="ECO:0000313" key="12">
    <source>
        <dbReference type="EMBL" id="MBB3325155.1"/>
    </source>
</evidence>
<keyword evidence="4 10" id="KW-0547">Nucleotide-binding</keyword>
<evidence type="ECO:0000256" key="2">
    <source>
        <dbReference type="ARBA" id="ARBA00013161"/>
    </source>
</evidence>
<dbReference type="NCBIfam" id="TIGR00233">
    <property type="entry name" value="trpS"/>
    <property type="match status" value="1"/>
</dbReference>
<comment type="similarity">
    <text evidence="1 10">Belongs to the class-I aminoacyl-tRNA synthetase family.</text>
</comment>
<accession>A0A7W5JRT4</accession>
<dbReference type="GO" id="GO:0005737">
    <property type="term" value="C:cytoplasm"/>
    <property type="evidence" value="ECO:0007669"/>
    <property type="project" value="UniProtKB-UniRule"/>
</dbReference>
<dbReference type="InterPro" id="IPR002305">
    <property type="entry name" value="aa-tRNA-synth_Ic"/>
</dbReference>
<dbReference type="FunFam" id="1.10.240.10:FF:000005">
    <property type="entry name" value="Tryptophan--tRNA ligase"/>
    <property type="match status" value="1"/>
</dbReference>
<dbReference type="GO" id="GO:0005524">
    <property type="term" value="F:ATP binding"/>
    <property type="evidence" value="ECO:0007669"/>
    <property type="project" value="UniProtKB-KW"/>
</dbReference>
<evidence type="ECO:0000256" key="6">
    <source>
        <dbReference type="ARBA" id="ARBA00022917"/>
    </source>
</evidence>
<evidence type="ECO:0000256" key="3">
    <source>
        <dbReference type="ARBA" id="ARBA00022598"/>
    </source>
</evidence>
<reference evidence="12 13" key="1">
    <citation type="submission" date="2020-08" db="EMBL/GenBank/DDBJ databases">
        <title>Sequencing the genomes of 1000 actinobacteria strains.</title>
        <authorList>
            <person name="Klenk H.-P."/>
        </authorList>
    </citation>
    <scope>NUCLEOTIDE SEQUENCE [LARGE SCALE GENOMIC DNA]</scope>
    <source>
        <strain evidence="12 13">DSM 11053</strain>
    </source>
</reference>
<dbReference type="PANTHER" id="PTHR43766:SF1">
    <property type="entry name" value="TRYPTOPHAN--TRNA LIGASE, MITOCHONDRIAL"/>
    <property type="match status" value="1"/>
</dbReference>
<keyword evidence="7 10" id="KW-0030">Aminoacyl-tRNA synthetase</keyword>
<evidence type="ECO:0000256" key="9">
    <source>
        <dbReference type="NCBIfam" id="TIGR00233"/>
    </source>
</evidence>
<evidence type="ECO:0000256" key="5">
    <source>
        <dbReference type="ARBA" id="ARBA00022840"/>
    </source>
</evidence>
<evidence type="ECO:0000256" key="11">
    <source>
        <dbReference type="SAM" id="MobiDB-lite"/>
    </source>
</evidence>
<keyword evidence="13" id="KW-1185">Reference proteome</keyword>
<sequence length="373" mass="40515">MSDVSTADEPTTEQTVPESTSFDTAQRRSRQIEADLASDAGRYRMLTGDRPTGRLHIGHYFGSLANRVRLQDLGVDSWIVIADYQVITDRDGVGPIHERVLSLLVDYLAVGLDPARSTIFTHSAVPALNQLLLPFLSLVTDSELRRNPTVKSELAASQRPMSGLMLTYPVHQAADILFCKANVVPVGRDQLPHLEQTRVVARRFDESYGRVDPTRPVFPQPDALLSEAPNILGTDGAKMSKSRGNTIEIGMSADATAKIIKKAVTDSDRHITYDPQARPEVSNLLLLASLCTGRSPQDWADEIGDGGSGRLKAVVTEAVNATFAPIRARRAELEADPGHLVEVLAAGNARANEVADATLDEVRTAMGMVYDLP</sequence>
<dbReference type="InterPro" id="IPR001412">
    <property type="entry name" value="aa-tRNA-synth_I_CS"/>
</dbReference>
<dbReference type="SUPFAM" id="SSF52374">
    <property type="entry name" value="Nucleotidylyl transferase"/>
    <property type="match status" value="1"/>
</dbReference>
<keyword evidence="5 10" id="KW-0067">ATP-binding</keyword>
<dbReference type="PANTHER" id="PTHR43766">
    <property type="entry name" value="TRYPTOPHAN--TRNA LIGASE, MITOCHONDRIAL"/>
    <property type="match status" value="1"/>
</dbReference>
<dbReference type="Gene3D" id="3.40.50.620">
    <property type="entry name" value="HUPs"/>
    <property type="match status" value="1"/>
</dbReference>
<gene>
    <name evidence="12" type="ORF">FHX39_000099</name>
</gene>
<evidence type="ECO:0000256" key="10">
    <source>
        <dbReference type="RuleBase" id="RU363036"/>
    </source>
</evidence>
<dbReference type="InterPro" id="IPR002306">
    <property type="entry name" value="Trp-tRNA-ligase"/>
</dbReference>
<dbReference type="GO" id="GO:0006436">
    <property type="term" value="P:tryptophanyl-tRNA aminoacylation"/>
    <property type="evidence" value="ECO:0007669"/>
    <property type="project" value="UniProtKB-UniRule"/>
</dbReference>
<dbReference type="EMBL" id="JACHZG010000001">
    <property type="protein sequence ID" value="MBB3325155.1"/>
    <property type="molecule type" value="Genomic_DNA"/>
</dbReference>
<keyword evidence="3 10" id="KW-0436">Ligase</keyword>
<evidence type="ECO:0000256" key="1">
    <source>
        <dbReference type="ARBA" id="ARBA00005594"/>
    </source>
</evidence>
<name>A0A7W5JRT4_9ACTN</name>